<sequence>MNQRLSQNSKPLTTQYPLRNEDELSDDIVSESSDEEEYLLAASLEVDQNGPYVNETVMGHEVSFLVGIEATRAPVRTAEFHNVPLSGITVQVVGVANQLLTNLITESIPVKIGTFEGMHKFVVCDSSPVCLLVRDLLSKFKCLITCTNEGIAIQTNRDDEESCMPAGCNLINEEFPLITPFRAFTVLAPPSDLQNTVILKVWDLSGKDIGLTKGVEPVKLTVKPNAVFPKTPQYHMAPDVIEGFTPVIEDFERSAEQIM</sequence>
<evidence type="ECO:0000256" key="1">
    <source>
        <dbReference type="SAM" id="MobiDB-lite"/>
    </source>
</evidence>
<accession>A0AAV7T405</accession>
<keyword evidence="3" id="KW-1185">Reference proteome</keyword>
<organism evidence="2 3">
    <name type="scientific">Pleurodeles waltl</name>
    <name type="common">Iberian ribbed newt</name>
    <dbReference type="NCBI Taxonomy" id="8319"/>
    <lineage>
        <taxon>Eukaryota</taxon>
        <taxon>Metazoa</taxon>
        <taxon>Chordata</taxon>
        <taxon>Craniata</taxon>
        <taxon>Vertebrata</taxon>
        <taxon>Euteleostomi</taxon>
        <taxon>Amphibia</taxon>
        <taxon>Batrachia</taxon>
        <taxon>Caudata</taxon>
        <taxon>Salamandroidea</taxon>
        <taxon>Salamandridae</taxon>
        <taxon>Pleurodelinae</taxon>
        <taxon>Pleurodeles</taxon>
    </lineage>
</organism>
<feature type="compositionally biased region" description="Polar residues" evidence="1">
    <location>
        <begin position="1"/>
        <end position="17"/>
    </location>
</feature>
<evidence type="ECO:0000313" key="3">
    <source>
        <dbReference type="Proteomes" id="UP001066276"/>
    </source>
</evidence>
<dbReference type="EMBL" id="JANPWB010000007">
    <property type="protein sequence ID" value="KAJ1171074.1"/>
    <property type="molecule type" value="Genomic_DNA"/>
</dbReference>
<dbReference type="Gene3D" id="2.40.70.10">
    <property type="entry name" value="Acid Proteases"/>
    <property type="match status" value="1"/>
</dbReference>
<dbReference type="SUPFAM" id="SSF50630">
    <property type="entry name" value="Acid proteases"/>
    <property type="match status" value="1"/>
</dbReference>
<dbReference type="Proteomes" id="UP001066276">
    <property type="component" value="Chromosome 4_1"/>
</dbReference>
<gene>
    <name evidence="2" type="ORF">NDU88_002945</name>
</gene>
<comment type="caution">
    <text evidence="2">The sequence shown here is derived from an EMBL/GenBank/DDBJ whole genome shotgun (WGS) entry which is preliminary data.</text>
</comment>
<evidence type="ECO:0000313" key="2">
    <source>
        <dbReference type="EMBL" id="KAJ1171074.1"/>
    </source>
</evidence>
<name>A0AAV7T405_PLEWA</name>
<protein>
    <submittedName>
        <fullName evidence="2">Uncharacterized protein</fullName>
    </submittedName>
</protein>
<feature type="region of interest" description="Disordered" evidence="1">
    <location>
        <begin position="1"/>
        <end position="24"/>
    </location>
</feature>
<proteinExistence type="predicted"/>
<dbReference type="InterPro" id="IPR021109">
    <property type="entry name" value="Peptidase_aspartic_dom_sf"/>
</dbReference>
<reference evidence="2" key="1">
    <citation type="journal article" date="2022" name="bioRxiv">
        <title>Sequencing and chromosome-scale assembly of the giantPleurodeles waltlgenome.</title>
        <authorList>
            <person name="Brown T."/>
            <person name="Elewa A."/>
            <person name="Iarovenko S."/>
            <person name="Subramanian E."/>
            <person name="Araus A.J."/>
            <person name="Petzold A."/>
            <person name="Susuki M."/>
            <person name="Suzuki K.-i.T."/>
            <person name="Hayashi T."/>
            <person name="Toyoda A."/>
            <person name="Oliveira C."/>
            <person name="Osipova E."/>
            <person name="Leigh N.D."/>
            <person name="Simon A."/>
            <person name="Yun M.H."/>
        </authorList>
    </citation>
    <scope>NUCLEOTIDE SEQUENCE</scope>
    <source>
        <strain evidence="2">20211129_DDA</strain>
        <tissue evidence="2">Liver</tissue>
    </source>
</reference>
<dbReference type="AlphaFoldDB" id="A0AAV7T405"/>